<proteinExistence type="predicted"/>
<evidence type="ECO:0000313" key="2">
    <source>
        <dbReference type="EMBL" id="GAH62018.1"/>
    </source>
</evidence>
<protein>
    <recommendedName>
        <fullName evidence="1">Peptidase S11 D-alanyl-D-alanine carboxypeptidase A N-terminal domain-containing protein</fullName>
    </recommendedName>
</protein>
<dbReference type="AlphaFoldDB" id="X1IWW9"/>
<dbReference type="InterPro" id="IPR012338">
    <property type="entry name" value="Beta-lactam/transpept-like"/>
</dbReference>
<sequence>RPSLAEVIGETKFVDLMNEKAKNLGLEKTNFVNPTGLDPEDPENLKYSSATQDNFNHSTAKDLVKLTQYILKEQPLIFEISSQGSIKNGIFDLFLIQEIIGGKTGYTDEAGGCILFVFKNEDGNFLINVILGAPSPSARIEEMQKLIDWLNL</sequence>
<feature type="non-terminal residue" evidence="2">
    <location>
        <position position="1"/>
    </location>
</feature>
<name>X1IWW9_9ZZZZ</name>
<dbReference type="PANTHER" id="PTHR21581">
    <property type="entry name" value="D-ALANYL-D-ALANINE CARBOXYPEPTIDASE"/>
    <property type="match status" value="1"/>
</dbReference>
<evidence type="ECO:0000259" key="1">
    <source>
        <dbReference type="Pfam" id="PF00768"/>
    </source>
</evidence>
<dbReference type="PANTHER" id="PTHR21581:SF26">
    <property type="entry name" value="D-ALANYL-D-ALANINE ENDOPEPTIDASE"/>
    <property type="match status" value="1"/>
</dbReference>
<gene>
    <name evidence="2" type="ORF">S03H2_53632</name>
</gene>
<dbReference type="EMBL" id="BARU01034144">
    <property type="protein sequence ID" value="GAH62018.1"/>
    <property type="molecule type" value="Genomic_DNA"/>
</dbReference>
<dbReference type="GO" id="GO:0009002">
    <property type="term" value="F:serine-type D-Ala-D-Ala carboxypeptidase activity"/>
    <property type="evidence" value="ECO:0007669"/>
    <property type="project" value="InterPro"/>
</dbReference>
<comment type="caution">
    <text evidence="2">The sequence shown here is derived from an EMBL/GenBank/DDBJ whole genome shotgun (WGS) entry which is preliminary data.</text>
</comment>
<dbReference type="Gene3D" id="3.40.710.10">
    <property type="entry name" value="DD-peptidase/beta-lactamase superfamily"/>
    <property type="match status" value="1"/>
</dbReference>
<reference evidence="2" key="1">
    <citation type="journal article" date="2014" name="Front. Microbiol.">
        <title>High frequency of phylogenetically diverse reductive dehalogenase-homologous genes in deep subseafloor sedimentary metagenomes.</title>
        <authorList>
            <person name="Kawai M."/>
            <person name="Futagami T."/>
            <person name="Toyoda A."/>
            <person name="Takaki Y."/>
            <person name="Nishi S."/>
            <person name="Hori S."/>
            <person name="Arai W."/>
            <person name="Tsubouchi T."/>
            <person name="Morono Y."/>
            <person name="Uchiyama I."/>
            <person name="Ito T."/>
            <person name="Fujiyama A."/>
            <person name="Inagaki F."/>
            <person name="Takami H."/>
        </authorList>
    </citation>
    <scope>NUCLEOTIDE SEQUENCE</scope>
    <source>
        <strain evidence="2">Expedition CK06-06</strain>
    </source>
</reference>
<dbReference type="SUPFAM" id="SSF56601">
    <property type="entry name" value="beta-lactamase/transpeptidase-like"/>
    <property type="match status" value="1"/>
</dbReference>
<dbReference type="GO" id="GO:0006508">
    <property type="term" value="P:proteolysis"/>
    <property type="evidence" value="ECO:0007669"/>
    <property type="project" value="InterPro"/>
</dbReference>
<accession>X1IWW9</accession>
<dbReference type="InterPro" id="IPR001967">
    <property type="entry name" value="Peptidase_S11_N"/>
</dbReference>
<organism evidence="2">
    <name type="scientific">marine sediment metagenome</name>
    <dbReference type="NCBI Taxonomy" id="412755"/>
    <lineage>
        <taxon>unclassified sequences</taxon>
        <taxon>metagenomes</taxon>
        <taxon>ecological metagenomes</taxon>
    </lineage>
</organism>
<dbReference type="Pfam" id="PF00768">
    <property type="entry name" value="Peptidase_S11"/>
    <property type="match status" value="1"/>
</dbReference>
<feature type="domain" description="Peptidase S11 D-alanyl-D-alanine carboxypeptidase A N-terminal" evidence="1">
    <location>
        <begin position="4"/>
        <end position="134"/>
    </location>
</feature>